<dbReference type="PRINTS" id="PR00081">
    <property type="entry name" value="GDHRDH"/>
</dbReference>
<comment type="similarity">
    <text evidence="1">Belongs to the short-chain dehydrogenases/reductases (SDR) family.</text>
</comment>
<dbReference type="Gene3D" id="3.40.50.720">
    <property type="entry name" value="NAD(P)-binding Rossmann-like Domain"/>
    <property type="match status" value="1"/>
</dbReference>
<dbReference type="PROSITE" id="PS00061">
    <property type="entry name" value="ADH_SHORT"/>
    <property type="match status" value="1"/>
</dbReference>
<keyword evidence="4" id="KW-1185">Reference proteome</keyword>
<name>A0ABU0ZCL5_9ACTN</name>
<organism evidence="3 4">
    <name type="scientific">Phytohabitans maris</name>
    <dbReference type="NCBI Taxonomy" id="3071409"/>
    <lineage>
        <taxon>Bacteria</taxon>
        <taxon>Bacillati</taxon>
        <taxon>Actinomycetota</taxon>
        <taxon>Actinomycetes</taxon>
        <taxon>Micromonosporales</taxon>
        <taxon>Micromonosporaceae</taxon>
    </lineage>
</organism>
<gene>
    <name evidence="3" type="ORF">RB614_09750</name>
</gene>
<dbReference type="EMBL" id="JAVHUY010000007">
    <property type="protein sequence ID" value="MDQ7904803.1"/>
    <property type="molecule type" value="Genomic_DNA"/>
</dbReference>
<proteinExistence type="inferred from homology"/>
<evidence type="ECO:0000256" key="2">
    <source>
        <dbReference type="ARBA" id="ARBA00023002"/>
    </source>
</evidence>
<reference evidence="3 4" key="1">
    <citation type="submission" date="2023-08" db="EMBL/GenBank/DDBJ databases">
        <title>Phytohabitans sansha sp. nov., isolated from marine sediment.</title>
        <authorList>
            <person name="Zhao Y."/>
            <person name="Yi K."/>
        </authorList>
    </citation>
    <scope>NUCLEOTIDE SEQUENCE [LARGE SCALE GENOMIC DNA]</scope>
    <source>
        <strain evidence="3 4">ZYX-F-186</strain>
    </source>
</reference>
<dbReference type="Proteomes" id="UP001230908">
    <property type="component" value="Unassembled WGS sequence"/>
</dbReference>
<dbReference type="PRINTS" id="PR00080">
    <property type="entry name" value="SDRFAMILY"/>
</dbReference>
<dbReference type="PANTHER" id="PTHR24321">
    <property type="entry name" value="DEHYDROGENASES, SHORT CHAIN"/>
    <property type="match status" value="1"/>
</dbReference>
<dbReference type="InterPro" id="IPR036291">
    <property type="entry name" value="NAD(P)-bd_dom_sf"/>
</dbReference>
<protein>
    <submittedName>
        <fullName evidence="3">SDR family NAD(P)-dependent oxidoreductase</fullName>
    </submittedName>
</protein>
<accession>A0ABU0ZCL5</accession>
<dbReference type="RefSeq" id="WP_308712072.1">
    <property type="nucleotide sequence ID" value="NZ_JAVHUY010000007.1"/>
</dbReference>
<dbReference type="InterPro" id="IPR002347">
    <property type="entry name" value="SDR_fam"/>
</dbReference>
<keyword evidence="2" id="KW-0560">Oxidoreductase</keyword>
<evidence type="ECO:0000313" key="3">
    <source>
        <dbReference type="EMBL" id="MDQ7904803.1"/>
    </source>
</evidence>
<evidence type="ECO:0000256" key="1">
    <source>
        <dbReference type="ARBA" id="ARBA00006484"/>
    </source>
</evidence>
<comment type="caution">
    <text evidence="3">The sequence shown here is derived from an EMBL/GenBank/DDBJ whole genome shotgun (WGS) entry which is preliminary data.</text>
</comment>
<dbReference type="InterPro" id="IPR020904">
    <property type="entry name" value="Sc_DH/Rdtase_CS"/>
</dbReference>
<evidence type="ECO:0000313" key="4">
    <source>
        <dbReference type="Proteomes" id="UP001230908"/>
    </source>
</evidence>
<dbReference type="SUPFAM" id="SSF51735">
    <property type="entry name" value="NAD(P)-binding Rossmann-fold domains"/>
    <property type="match status" value="1"/>
</dbReference>
<sequence>MQLEGKRTIVTGGASGIAAATVLAYAREGASVVSVDINDEAGQRIADEANRLGSGKVTYRHLDISDQDAVNHVFDEAVTLLGGLDVLANIAGNEAQKPAEDVTAEDIDKIFNVHVKGMFFTNAAAYRAMQAHGGSIINASSGAGVTGYPGSPVYSAAKAAMLGYIRTVAFDWGDKLIRINAILPAAETDMTKEHFGAMDPETLARYKALYKSKIPLGGWLGTVEQIAAVNVFLASDASSFITGQAIAVDGGWTMVR</sequence>
<dbReference type="CDD" id="cd05233">
    <property type="entry name" value="SDR_c"/>
    <property type="match status" value="1"/>
</dbReference>
<dbReference type="Pfam" id="PF13561">
    <property type="entry name" value="adh_short_C2"/>
    <property type="match status" value="1"/>
</dbReference>
<dbReference type="PANTHER" id="PTHR24321:SF15">
    <property type="entry name" value="OXIDOREDUCTASE UCPA"/>
    <property type="match status" value="1"/>
</dbReference>